<comment type="subcellular location">
    <subcellularLocation>
        <location evidence="1">Mitochondrion inner membrane</location>
        <topology evidence="1">Multi-pass membrane protein</topology>
    </subcellularLocation>
</comment>
<evidence type="ECO:0000313" key="9">
    <source>
        <dbReference type="EMBL" id="CRK22857.1"/>
    </source>
</evidence>
<evidence type="ECO:0000256" key="8">
    <source>
        <dbReference type="ARBA" id="ARBA00023136"/>
    </source>
</evidence>
<dbReference type="InterPro" id="IPR023395">
    <property type="entry name" value="MCP_dom_sf"/>
</dbReference>
<feature type="non-terminal residue" evidence="9">
    <location>
        <position position="109"/>
    </location>
</feature>
<dbReference type="SUPFAM" id="SSF103506">
    <property type="entry name" value="Mitochondrial carrier"/>
    <property type="match status" value="1"/>
</dbReference>
<dbReference type="EMBL" id="CVQH01014736">
    <property type="protein sequence ID" value="CRK22857.1"/>
    <property type="molecule type" value="Genomic_DNA"/>
</dbReference>
<dbReference type="InterPro" id="IPR002067">
    <property type="entry name" value="MCP"/>
</dbReference>
<organism evidence="9 10">
    <name type="scientific">Verticillium longisporum</name>
    <name type="common">Verticillium dahliae var. longisporum</name>
    <dbReference type="NCBI Taxonomy" id="100787"/>
    <lineage>
        <taxon>Eukaryota</taxon>
        <taxon>Fungi</taxon>
        <taxon>Dikarya</taxon>
        <taxon>Ascomycota</taxon>
        <taxon>Pezizomycotina</taxon>
        <taxon>Sordariomycetes</taxon>
        <taxon>Hypocreomycetidae</taxon>
        <taxon>Glomerellales</taxon>
        <taxon>Plectosphaerellaceae</taxon>
        <taxon>Verticillium</taxon>
    </lineage>
</organism>
<sequence length="109" mass="11463">MESSVLQSYVTALDAAHAEERATIAKSLRLGQAAIQATTTTDQGSQVRQKKTKLTSYIPDPGYFLAGAVAGGVSRTATAPLDRLKVYLLVNTKSSADTALAALKQGRPL</sequence>
<dbReference type="Proteomes" id="UP000044602">
    <property type="component" value="Unassembled WGS sequence"/>
</dbReference>
<keyword evidence="7" id="KW-0496">Mitochondrion</keyword>
<keyword evidence="10" id="KW-1185">Reference proteome</keyword>
<evidence type="ECO:0000256" key="4">
    <source>
        <dbReference type="ARBA" id="ARBA00022737"/>
    </source>
</evidence>
<evidence type="ECO:0000256" key="1">
    <source>
        <dbReference type="ARBA" id="ARBA00004448"/>
    </source>
</evidence>
<proteinExistence type="predicted"/>
<dbReference type="GO" id="GO:0055085">
    <property type="term" value="P:transmembrane transport"/>
    <property type="evidence" value="ECO:0007669"/>
    <property type="project" value="InterPro"/>
</dbReference>
<gene>
    <name evidence="9" type="ORF">BN1708_017983</name>
</gene>
<dbReference type="GO" id="GO:0005743">
    <property type="term" value="C:mitochondrial inner membrane"/>
    <property type="evidence" value="ECO:0007669"/>
    <property type="project" value="UniProtKB-SubCell"/>
</dbReference>
<reference evidence="10" key="1">
    <citation type="submission" date="2015-05" db="EMBL/GenBank/DDBJ databases">
        <authorList>
            <person name="Fogelqvist Johan"/>
        </authorList>
    </citation>
    <scope>NUCLEOTIDE SEQUENCE [LARGE SCALE GENOMIC DNA]</scope>
</reference>
<dbReference type="STRING" id="100787.A0A0G4LLE1"/>
<dbReference type="Pfam" id="PF00153">
    <property type="entry name" value="Mito_carr"/>
    <property type="match status" value="1"/>
</dbReference>
<evidence type="ECO:0000256" key="6">
    <source>
        <dbReference type="ARBA" id="ARBA00022989"/>
    </source>
</evidence>
<keyword evidence="5" id="KW-0999">Mitochondrion inner membrane</keyword>
<dbReference type="PRINTS" id="PR00926">
    <property type="entry name" value="MITOCARRIER"/>
</dbReference>
<evidence type="ECO:0000256" key="2">
    <source>
        <dbReference type="ARBA" id="ARBA00022448"/>
    </source>
</evidence>
<keyword evidence="2" id="KW-0813">Transport</keyword>
<keyword evidence="4" id="KW-0677">Repeat</keyword>
<evidence type="ECO:0000256" key="5">
    <source>
        <dbReference type="ARBA" id="ARBA00022792"/>
    </source>
</evidence>
<evidence type="ECO:0000256" key="7">
    <source>
        <dbReference type="ARBA" id="ARBA00023128"/>
    </source>
</evidence>
<name>A0A0G4LLE1_VERLO</name>
<accession>A0A0G4LLE1</accession>
<dbReference type="AlphaFoldDB" id="A0A0G4LLE1"/>
<dbReference type="Gene3D" id="1.50.40.10">
    <property type="entry name" value="Mitochondrial carrier domain"/>
    <property type="match status" value="1"/>
</dbReference>
<dbReference type="InterPro" id="IPR018108">
    <property type="entry name" value="MCP_transmembrane"/>
</dbReference>
<protein>
    <submittedName>
        <fullName evidence="9">Uncharacterized protein</fullName>
    </submittedName>
</protein>
<keyword evidence="3" id="KW-0812">Transmembrane</keyword>
<keyword evidence="8" id="KW-0472">Membrane</keyword>
<evidence type="ECO:0000256" key="3">
    <source>
        <dbReference type="ARBA" id="ARBA00022692"/>
    </source>
</evidence>
<keyword evidence="6" id="KW-1133">Transmembrane helix</keyword>
<evidence type="ECO:0000313" key="10">
    <source>
        <dbReference type="Proteomes" id="UP000044602"/>
    </source>
</evidence>